<evidence type="ECO:0000313" key="1">
    <source>
        <dbReference type="EMBL" id="VDK51385.1"/>
    </source>
</evidence>
<dbReference type="EMBL" id="UYRT01012047">
    <property type="protein sequence ID" value="VDK51385.1"/>
    <property type="molecule type" value="Genomic_DNA"/>
</dbReference>
<accession>A0A183DA47</accession>
<name>A0A183DA47_9BILA</name>
<reference evidence="3" key="1">
    <citation type="submission" date="2016-06" db="UniProtKB">
        <authorList>
            <consortium name="WormBaseParasite"/>
        </authorList>
    </citation>
    <scope>IDENTIFICATION</scope>
</reference>
<dbReference type="OrthoDB" id="74314at2759"/>
<dbReference type="InterPro" id="IPR023578">
    <property type="entry name" value="Ras_GEF_dom_sf"/>
</dbReference>
<dbReference type="Gene3D" id="1.20.870.10">
    <property type="entry name" value="Son of sevenless (SoS) protein Chain: S domain 1"/>
    <property type="match status" value="1"/>
</dbReference>
<evidence type="ECO:0000313" key="3">
    <source>
        <dbReference type="WBParaSite" id="GPUH_0000559601-mRNA-1"/>
    </source>
</evidence>
<gene>
    <name evidence="1" type="ORF">GPUH_LOCUS5587</name>
</gene>
<reference evidence="1 2" key="2">
    <citation type="submission" date="2018-11" db="EMBL/GenBank/DDBJ databases">
        <authorList>
            <consortium name="Pathogen Informatics"/>
        </authorList>
    </citation>
    <scope>NUCLEOTIDE SEQUENCE [LARGE SCALE GENOMIC DNA]</scope>
</reference>
<dbReference type="AlphaFoldDB" id="A0A183DA47"/>
<protein>
    <submittedName>
        <fullName evidence="3">Neurofibromin</fullName>
    </submittedName>
</protein>
<dbReference type="Proteomes" id="UP000271098">
    <property type="component" value="Unassembled WGS sequence"/>
</dbReference>
<dbReference type="WBParaSite" id="GPUH_0000559601-mRNA-1">
    <property type="protein sequence ID" value="GPUH_0000559601-mRNA-1"/>
    <property type="gene ID" value="GPUH_0000559601"/>
</dbReference>
<organism evidence="3">
    <name type="scientific">Gongylonema pulchrum</name>
    <dbReference type="NCBI Taxonomy" id="637853"/>
    <lineage>
        <taxon>Eukaryota</taxon>
        <taxon>Metazoa</taxon>
        <taxon>Ecdysozoa</taxon>
        <taxon>Nematoda</taxon>
        <taxon>Chromadorea</taxon>
        <taxon>Rhabditida</taxon>
        <taxon>Spirurina</taxon>
        <taxon>Spiruromorpha</taxon>
        <taxon>Spiruroidea</taxon>
        <taxon>Gongylonematidae</taxon>
        <taxon>Gongylonema</taxon>
    </lineage>
</organism>
<proteinExistence type="predicted"/>
<evidence type="ECO:0000313" key="2">
    <source>
        <dbReference type="Proteomes" id="UP000271098"/>
    </source>
</evidence>
<keyword evidence="2" id="KW-1185">Reference proteome</keyword>
<dbReference type="SUPFAM" id="SSF48366">
    <property type="entry name" value="Ras GEF"/>
    <property type="match status" value="1"/>
</dbReference>
<sequence>SSTVSLIPDGEKDVKWDSFPSALFHVHEWIVDSCELMAHFISFFQDAADDNNTRLRICQAVGFWIRACPTHFDAPLCRLVDRLKVLALSKNTPDAAALLDLSAM</sequence>